<gene>
    <name evidence="3" type="ORF">HOP12_05860</name>
</gene>
<reference evidence="3 4" key="1">
    <citation type="submission" date="2020-04" db="EMBL/GenBank/DDBJ databases">
        <title>Metagenomic profiling of ammonia- and methane-oxidizing microorganisms in a Dutch drinking water treatment plant.</title>
        <authorList>
            <person name="Poghosyan L."/>
            <person name="Leucker S."/>
        </authorList>
    </citation>
    <scope>NUCLEOTIDE SEQUENCE [LARGE SCALE GENOMIC DNA]</scope>
    <source>
        <strain evidence="3">S-RSF-IL-03</strain>
    </source>
</reference>
<organism evidence="3 4">
    <name type="scientific">Eiseniibacteriota bacterium</name>
    <dbReference type="NCBI Taxonomy" id="2212470"/>
    <lineage>
        <taxon>Bacteria</taxon>
        <taxon>Candidatus Eiseniibacteriota</taxon>
    </lineage>
</organism>
<dbReference type="PANTHER" id="PTHR30096:SF0">
    <property type="entry name" value="4,5-DOPA DIOXYGENASE EXTRADIOL-LIKE PROTEIN"/>
    <property type="match status" value="1"/>
</dbReference>
<dbReference type="GO" id="GO:0016702">
    <property type="term" value="F:oxidoreductase activity, acting on single donors with incorporation of molecular oxygen, incorporation of two atoms of oxygen"/>
    <property type="evidence" value="ECO:0007669"/>
    <property type="project" value="UniProtKB-ARBA"/>
</dbReference>
<dbReference type="Proteomes" id="UP000580839">
    <property type="component" value="Unassembled WGS sequence"/>
</dbReference>
<dbReference type="GO" id="GO:0008198">
    <property type="term" value="F:ferrous iron binding"/>
    <property type="evidence" value="ECO:0007669"/>
    <property type="project" value="InterPro"/>
</dbReference>
<dbReference type="Pfam" id="PF02900">
    <property type="entry name" value="LigB"/>
    <property type="match status" value="1"/>
</dbReference>
<evidence type="ECO:0000313" key="3">
    <source>
        <dbReference type="EMBL" id="NOT33682.1"/>
    </source>
</evidence>
<proteinExistence type="predicted"/>
<evidence type="ECO:0000313" key="4">
    <source>
        <dbReference type="Proteomes" id="UP000580839"/>
    </source>
</evidence>
<evidence type="ECO:0000259" key="2">
    <source>
        <dbReference type="Pfam" id="PF02900"/>
    </source>
</evidence>
<sequence length="267" mass="29479">MLYSRALLAPALPTLLLDEHRRDRTPMLEALAAESERLYRDPPEVVFALSARWVSDGPFFVDVGARHRTLTDYIGLGVEVRYDSPGHPTLARALIESATAADVRIGPAERGVDSGVTIPMHFLFPRPGMPVVPLSLAEQSDEACRAFGAAIRAFATARPERILFVIGGALSFDEHAWNFRREVPEAIEFDAHVLRVLREGDWNAIGEVSHRVWDRARPHARLRHLEVMRGFLGADLPGEVAAHESHPGLGAALVSFEVPEAPRLPVE</sequence>
<dbReference type="Gene3D" id="3.40.830.10">
    <property type="entry name" value="LigB-like"/>
    <property type="match status" value="1"/>
</dbReference>
<dbReference type="AlphaFoldDB" id="A0A849SE83"/>
<feature type="domain" description="Extradiol ring-cleavage dioxygenase class III enzyme subunit B" evidence="2">
    <location>
        <begin position="24"/>
        <end position="244"/>
    </location>
</feature>
<protein>
    <recommendedName>
        <fullName evidence="2">Extradiol ring-cleavage dioxygenase class III enzyme subunit B domain-containing protein</fullName>
    </recommendedName>
</protein>
<evidence type="ECO:0000256" key="1">
    <source>
        <dbReference type="ARBA" id="ARBA00023002"/>
    </source>
</evidence>
<dbReference type="SUPFAM" id="SSF53213">
    <property type="entry name" value="LigB-like"/>
    <property type="match status" value="1"/>
</dbReference>
<dbReference type="InterPro" id="IPR004183">
    <property type="entry name" value="Xdiol_dOase_suB"/>
</dbReference>
<dbReference type="PANTHER" id="PTHR30096">
    <property type="entry name" value="4,5-DOPA DIOXYGENASE EXTRADIOL-LIKE PROTEIN"/>
    <property type="match status" value="1"/>
</dbReference>
<dbReference type="EMBL" id="JABFRW010000064">
    <property type="protein sequence ID" value="NOT33682.1"/>
    <property type="molecule type" value="Genomic_DNA"/>
</dbReference>
<keyword evidence="1" id="KW-0560">Oxidoreductase</keyword>
<name>A0A849SE83_UNCEI</name>
<accession>A0A849SE83</accession>
<comment type="caution">
    <text evidence="3">The sequence shown here is derived from an EMBL/GenBank/DDBJ whole genome shotgun (WGS) entry which is preliminary data.</text>
</comment>